<reference evidence="3 4" key="1">
    <citation type="submission" date="2020-08" db="EMBL/GenBank/DDBJ databases">
        <title>Genomic Encyclopedia of Type Strains, Phase IV (KMG-V): Genome sequencing to study the core and pangenomes of soil and plant-associated prokaryotes.</title>
        <authorList>
            <person name="Whitman W."/>
        </authorList>
    </citation>
    <scope>NUCLEOTIDE SEQUENCE [LARGE SCALE GENOMIC DNA]</scope>
    <source>
        <strain evidence="3 4">SEMIA 415</strain>
    </source>
</reference>
<keyword evidence="1" id="KW-1133">Transmembrane helix</keyword>
<feature type="transmembrane region" description="Helical" evidence="1">
    <location>
        <begin position="20"/>
        <end position="41"/>
    </location>
</feature>
<dbReference type="RefSeq" id="WP_183606285.1">
    <property type="nucleotide sequence ID" value="NZ_JACHAZ010000002.1"/>
</dbReference>
<keyword evidence="1" id="KW-0812">Transmembrane</keyword>
<gene>
    <name evidence="3" type="ORF">GGE16_001181</name>
</gene>
<accession>A0AAE2SV05</accession>
<dbReference type="Pfam" id="PF07811">
    <property type="entry name" value="TadE"/>
    <property type="match status" value="1"/>
</dbReference>
<proteinExistence type="predicted"/>
<comment type="caution">
    <text evidence="3">The sequence shown here is derived from an EMBL/GenBank/DDBJ whole genome shotgun (WGS) entry which is preliminary data.</text>
</comment>
<keyword evidence="1" id="KW-0472">Membrane</keyword>
<evidence type="ECO:0000259" key="2">
    <source>
        <dbReference type="Pfam" id="PF07811"/>
    </source>
</evidence>
<sequence length="210" mass="22532">MVTSRAIKTFWQDSSGVSLVEALLTFPIVMLVFAVFIEFGYAMSQWNQTVKALQYGARLAAVSDPLTTNFDAVFPIGAADPLNNGKAAPNDATISSTCGPNRANCTPKLNRIVLGSDGVCNAGTDPHPGICDLNWRITPDKLMVTYQRSGLGYWGRPDGAVLTMRLEVRDIPLDLPILGGLLGLNDITIPAHPVTISTEDLKTCGILKCP</sequence>
<protein>
    <recommendedName>
        <fullName evidence="2">TadE-like domain-containing protein</fullName>
    </recommendedName>
</protein>
<evidence type="ECO:0000256" key="1">
    <source>
        <dbReference type="SAM" id="Phobius"/>
    </source>
</evidence>
<evidence type="ECO:0000313" key="4">
    <source>
        <dbReference type="Proteomes" id="UP000538507"/>
    </source>
</evidence>
<dbReference type="InterPro" id="IPR012495">
    <property type="entry name" value="TadE-like_dom"/>
</dbReference>
<dbReference type="Proteomes" id="UP000538507">
    <property type="component" value="Unassembled WGS sequence"/>
</dbReference>
<feature type="domain" description="TadE-like" evidence="2">
    <location>
        <begin position="16"/>
        <end position="58"/>
    </location>
</feature>
<dbReference type="AlphaFoldDB" id="A0AAE2SV05"/>
<organism evidence="3 4">
    <name type="scientific">Rhizobium leguminosarum</name>
    <dbReference type="NCBI Taxonomy" id="384"/>
    <lineage>
        <taxon>Bacteria</taxon>
        <taxon>Pseudomonadati</taxon>
        <taxon>Pseudomonadota</taxon>
        <taxon>Alphaproteobacteria</taxon>
        <taxon>Hyphomicrobiales</taxon>
        <taxon>Rhizobiaceae</taxon>
        <taxon>Rhizobium/Agrobacterium group</taxon>
        <taxon>Rhizobium</taxon>
    </lineage>
</organism>
<evidence type="ECO:0000313" key="3">
    <source>
        <dbReference type="EMBL" id="MBB4289165.1"/>
    </source>
</evidence>
<dbReference type="EMBL" id="JACIGO010000001">
    <property type="protein sequence ID" value="MBB4289165.1"/>
    <property type="molecule type" value="Genomic_DNA"/>
</dbReference>
<name>A0AAE2SV05_RHILE</name>